<evidence type="ECO:0000313" key="2">
    <source>
        <dbReference type="EMBL" id="VAW76904.1"/>
    </source>
</evidence>
<protein>
    <recommendedName>
        <fullName evidence="1">Bacterial toxin 44 domain-containing protein</fullName>
    </recommendedName>
</protein>
<feature type="domain" description="Bacterial toxin 44" evidence="1">
    <location>
        <begin position="110"/>
        <end position="221"/>
    </location>
</feature>
<dbReference type="EMBL" id="UOFL01000115">
    <property type="protein sequence ID" value="VAW76904.1"/>
    <property type="molecule type" value="Genomic_DNA"/>
</dbReference>
<name>A0A3B0Z6A6_9ZZZZ</name>
<gene>
    <name evidence="2" type="ORF">MNBD_GAMMA12-3577</name>
</gene>
<accession>A0A3B0Z6A6</accession>
<sequence length="257" mass="29579">MIEKNNALKVEPNKKIRFTPPIKKQVNVSLKVSKPRNVDEISPIADYMAKEINVNSKSAEVAKINNLNNFSVKECEAQYKKNWYIRLMSLNEIQNCSKKAWVAPKAAIVAWAGNVRQGGRWDHKVIIPKMFHPRDPDLQHWHLYKNDLYYFDIWSNIHYGFVGKSCGFSDSDLLDGAGLEQYWSDKYADKTPKVTGGHPGMRKYDHEADRGTIQIGITLHKNDAKNVTAKELLKEIVNANLYKSKKPFPKDKPYPYK</sequence>
<dbReference type="Pfam" id="PF15607">
    <property type="entry name" value="Ntox44"/>
    <property type="match status" value="1"/>
</dbReference>
<proteinExistence type="predicted"/>
<evidence type="ECO:0000259" key="1">
    <source>
        <dbReference type="Pfam" id="PF15607"/>
    </source>
</evidence>
<dbReference type="InterPro" id="IPR028946">
    <property type="entry name" value="Ntox44"/>
</dbReference>
<organism evidence="2">
    <name type="scientific">hydrothermal vent metagenome</name>
    <dbReference type="NCBI Taxonomy" id="652676"/>
    <lineage>
        <taxon>unclassified sequences</taxon>
        <taxon>metagenomes</taxon>
        <taxon>ecological metagenomes</taxon>
    </lineage>
</organism>
<dbReference type="AlphaFoldDB" id="A0A3B0Z6A6"/>
<reference evidence="2" key="1">
    <citation type="submission" date="2018-06" db="EMBL/GenBank/DDBJ databases">
        <authorList>
            <person name="Zhirakovskaya E."/>
        </authorList>
    </citation>
    <scope>NUCLEOTIDE SEQUENCE</scope>
</reference>